<feature type="compositionally biased region" description="Low complexity" evidence="1">
    <location>
        <begin position="119"/>
        <end position="130"/>
    </location>
</feature>
<dbReference type="PANTHER" id="PTHR14566:SF0">
    <property type="entry name" value="CELL CYCLE REGULATOR OF NON-HOMOLOGOUS END JOINING"/>
    <property type="match status" value="1"/>
</dbReference>
<dbReference type="GO" id="GO:0006303">
    <property type="term" value="P:double-strand break repair via nonhomologous end joining"/>
    <property type="evidence" value="ECO:0007669"/>
    <property type="project" value="TreeGrafter"/>
</dbReference>
<proteinExistence type="predicted"/>
<keyword evidence="3" id="KW-1185">Reference proteome</keyword>
<dbReference type="InterPro" id="IPR028278">
    <property type="entry name" value="MRI"/>
</dbReference>
<dbReference type="PANTHER" id="PTHR14566">
    <property type="entry name" value="CELL CYCLE REGULATOR OF NON-HOMOLOGOUS END JOINING"/>
    <property type="match status" value="1"/>
</dbReference>
<protein>
    <recommendedName>
        <fullName evidence="4">Cell cycle regulator of NHEJ</fullName>
    </recommendedName>
</protein>
<name>A0A8D2CUA3_SCIVU</name>
<feature type="region of interest" description="Disordered" evidence="1">
    <location>
        <begin position="94"/>
        <end position="141"/>
    </location>
</feature>
<reference evidence="2" key="2">
    <citation type="submission" date="2025-09" db="UniProtKB">
        <authorList>
            <consortium name="Ensembl"/>
        </authorList>
    </citation>
    <scope>IDENTIFICATION</scope>
</reference>
<dbReference type="GeneTree" id="ENSGT00390000013192"/>
<accession>A0A8D2CUA3</accession>
<sequence>METLKSGSKKRVLPSWMTSQVAERRVVPVKTPNRRRMAAGSVAAGTPAMKTVYCMNKAEIMDVALGILIEVKSEKPWELSPLVDDDKLELSPIWSISPHTSSGSSSEEEDDGKYRAAWGLSPSQGLGPSSTTCSSPREVEEEDVLKYVREIFFS</sequence>
<dbReference type="GO" id="GO:0005634">
    <property type="term" value="C:nucleus"/>
    <property type="evidence" value="ECO:0007669"/>
    <property type="project" value="TreeGrafter"/>
</dbReference>
<dbReference type="Pfam" id="PF15325">
    <property type="entry name" value="MRI"/>
    <property type="match status" value="1"/>
</dbReference>
<dbReference type="AlphaFoldDB" id="A0A8D2CUA3"/>
<evidence type="ECO:0000313" key="2">
    <source>
        <dbReference type="Ensembl" id="ENSSVLP00005015070.1"/>
    </source>
</evidence>
<evidence type="ECO:0008006" key="4">
    <source>
        <dbReference type="Google" id="ProtNLM"/>
    </source>
</evidence>
<dbReference type="Ensembl" id="ENSSVLT00005016727.1">
    <property type="protein sequence ID" value="ENSSVLP00005015070.1"/>
    <property type="gene ID" value="ENSSVLG00005012064.1"/>
</dbReference>
<dbReference type="OrthoDB" id="8936475at2759"/>
<dbReference type="Proteomes" id="UP000694564">
    <property type="component" value="Unassembled WGS sequence"/>
</dbReference>
<organism evidence="2 3">
    <name type="scientific">Sciurus vulgaris</name>
    <name type="common">Eurasian red squirrel</name>
    <dbReference type="NCBI Taxonomy" id="55149"/>
    <lineage>
        <taxon>Eukaryota</taxon>
        <taxon>Metazoa</taxon>
        <taxon>Chordata</taxon>
        <taxon>Craniata</taxon>
        <taxon>Vertebrata</taxon>
        <taxon>Euteleostomi</taxon>
        <taxon>Mammalia</taxon>
        <taxon>Eutheria</taxon>
        <taxon>Euarchontoglires</taxon>
        <taxon>Glires</taxon>
        <taxon>Rodentia</taxon>
        <taxon>Sciuromorpha</taxon>
        <taxon>Sciuridae</taxon>
        <taxon>Sciurinae</taxon>
        <taxon>Sciurini</taxon>
        <taxon>Sciurus</taxon>
    </lineage>
</organism>
<reference evidence="2" key="1">
    <citation type="submission" date="2025-08" db="UniProtKB">
        <authorList>
            <consortium name="Ensembl"/>
        </authorList>
    </citation>
    <scope>IDENTIFICATION</scope>
</reference>
<dbReference type="GO" id="GO:2001033">
    <property type="term" value="P:negative regulation of double-strand break repair via nonhomologous end joining"/>
    <property type="evidence" value="ECO:0007669"/>
    <property type="project" value="InterPro"/>
</dbReference>
<evidence type="ECO:0000313" key="3">
    <source>
        <dbReference type="Proteomes" id="UP000694564"/>
    </source>
</evidence>
<dbReference type="GO" id="GO:0005737">
    <property type="term" value="C:cytoplasm"/>
    <property type="evidence" value="ECO:0007669"/>
    <property type="project" value="TreeGrafter"/>
</dbReference>
<evidence type="ECO:0000256" key="1">
    <source>
        <dbReference type="SAM" id="MobiDB-lite"/>
    </source>
</evidence>